<dbReference type="RefSeq" id="WP_102715368.1">
    <property type="nucleotide sequence ID" value="NZ_PJKA01000013.1"/>
</dbReference>
<accession>A0A2N8HB72</accession>
<proteinExistence type="predicted"/>
<sequence length="543" mass="61219">MNNYIPFNKAIGPKVLCDGYEALIPQKLGVDEMTFTFDGGSCEHASCAGAPEMFIKVEEEALYHFGVEADDIGQLFIGEFCVCDKQAPEKHGRLELATGKQYLKPGFYKVRISYTNNAYKPVSGNAVALNVTMDKEPIKEGDYSAASTMKRSFSPSPKIKLWTIEKEEGITCEPSQNVEIKWEKNSVTQDEGIDDCLCIPLLVDVRTTACKDTQNNVWRLRVQMVSSGCDIEIHTGTYRNALTKPPIAEAEAIEAVNCMNEYQSRGRTFRWHTPEASLAHEEHHKQQWRDTCNFYWTNLKVQEELEKIQVSCEQFPEMDDALEEMKMKIAATMEKFHKEADKYFLSLPDEKNTRPYHAGQKKLNEATEFVINLANQNGWSNVPRQITEPGVIEPVCYLPPVNGESAKAARTRTVTPLQLFIADTADLLRGRIRVGLKNISGDVVKLPDAIDDRTSDFFFYTSLQAGRTYRLNSKVGKITFSQELPCLELSPGEEYRLDIPVDISQISGKLMEEQSAELEILFCNWHGTGCFHGVLETTASILL</sequence>
<reference evidence="1 2" key="1">
    <citation type="journal article" date="2017" name="BMC Genomics">
        <title>Genome sequencing of 39 Akkermansia muciniphila isolates reveals its population structure, genomic and functional diverisity, and global distribution in mammalian gut microbiotas.</title>
        <authorList>
            <person name="Guo X."/>
            <person name="Li S."/>
            <person name="Zhang J."/>
            <person name="Wu F."/>
            <person name="Li X."/>
            <person name="Wu D."/>
            <person name="Zhang M."/>
            <person name="Ou Z."/>
            <person name="Jie Z."/>
            <person name="Yan Q."/>
            <person name="Li P."/>
            <person name="Yi J."/>
            <person name="Peng Y."/>
        </authorList>
    </citation>
    <scope>NUCLEOTIDE SEQUENCE [LARGE SCALE GENOMIC DNA]</scope>
    <source>
        <strain evidence="1 2">GP24</strain>
    </source>
</reference>
<protein>
    <recommendedName>
        <fullName evidence="3">PA14 domain-containing protein</fullName>
    </recommendedName>
</protein>
<dbReference type="Proteomes" id="UP000236000">
    <property type="component" value="Unassembled WGS sequence"/>
</dbReference>
<evidence type="ECO:0000313" key="1">
    <source>
        <dbReference type="EMBL" id="PNC17119.1"/>
    </source>
</evidence>
<name>A0A2N8HB72_9BACT</name>
<dbReference type="AlphaFoldDB" id="A0A2N8HB72"/>
<dbReference type="OrthoDB" id="204336at2"/>
<evidence type="ECO:0000313" key="2">
    <source>
        <dbReference type="Proteomes" id="UP000236000"/>
    </source>
</evidence>
<comment type="caution">
    <text evidence="1">The sequence shown here is derived from an EMBL/GenBank/DDBJ whole genome shotgun (WGS) entry which is preliminary data.</text>
</comment>
<dbReference type="EMBL" id="PJKA01000013">
    <property type="protein sequence ID" value="PNC17119.1"/>
    <property type="molecule type" value="Genomic_DNA"/>
</dbReference>
<organism evidence="1 2">
    <name type="scientific">Akkermansia muciniphila</name>
    <dbReference type="NCBI Taxonomy" id="239935"/>
    <lineage>
        <taxon>Bacteria</taxon>
        <taxon>Pseudomonadati</taxon>
        <taxon>Verrucomicrobiota</taxon>
        <taxon>Verrucomicrobiia</taxon>
        <taxon>Verrucomicrobiales</taxon>
        <taxon>Akkermansiaceae</taxon>
        <taxon>Akkermansia</taxon>
    </lineage>
</organism>
<gene>
    <name evidence="1" type="ORF">CXU22_10830</name>
</gene>
<evidence type="ECO:0008006" key="3">
    <source>
        <dbReference type="Google" id="ProtNLM"/>
    </source>
</evidence>